<sequence>MVDGFGGATTTNTCFNQFSESDKAVGEQYPAVLIVDSTVEDSAILLDGLVPGTHVVRAEAGKLAEVARELEALAPTSAVHILTHGEPGAFTLGGERIDAASLESGTPIARALAHVAATASSIALWACNVGKSQIGARFLDALSNLTGASVYASDQPVGASSGGGSWHIGIQSPFTMQAQTAYPHTLPTIGTTNFGTGLTALSTDSAGPATNVGGSGLSASYSGDTTGVDIVIGDPQNLASVDADGNTQYGEGTAGTDSSLVFGNFAGAGGVAGTVQTINYISLKSDNGTDTFNLDGFSIYYRGTAGQTFTVTAHDASGTQIGSGITLNSFTTSTDNAFENYTVGYQAVSDGTLGSNFNNIVEFRITPSDPSTMAFVGLDDIVVSAAITNSAPDLGGTPLDDTATEDVATAIDLSAYNVSDSDGDTITLTLAVDRGTIASTDGNGTTAGVTVATSGTTSMTLQGSAADLNTYLNDTTKITFTTDSNDTTSATLTVTPNDGTEDGTADTVTISISAVNDDPGATGVPTDVTVTEDTASNVDLSATSFSDVDSASITVTLALSGGTFSSPANGAGAGAGVTATLVNATTITLAGAPADISTYLDTASNIQYTGASNVNGNDAATITVTANDGDGSGNVAMGTVNLDITAVNDDPTISGLVTDVTVTEDTASNVDFSAVTFADVDSASMTVTLTASAGTFSAPGEGAGVGGGVTETLVNSTTITLVGAPADISTYLDTASNIQYTGASNANGNDAATITVTGNDGDGSGDVALGTVNVDITAANDAPVLNPAFTPTLTAIDEDVLDASNSGATVAAIVADGSITDVDGAAPESIAVTAVDNTNGTWQFSTDGGTNWTSINSGTTSDSNALLLDSTDMLRFVPGADYSGSSTITFRGWDQTSGAAGTFVDASTNGGTTAFSSSTDTASVTVNAVNDVPVFTGLDGTPSFTEGGSVVALDGNVTISDAELDSLNGGSGDYSGASLTVLRNGGANANDSLSVVSGGNLTVAGGPNGGGTITAGGSVIATISNAGDDDELTITFQDVGTTPTTALVNEVMQAIRYSNSSNDPAASVQIDWSLSDGNSANAQGSGDNPGIATGSTTVSITGVNDAPTLSATGSDPNFIEGGANSDLFSGVTADTVEAGQTITSMTLTVTNVSDGADETLTFDGSTIQLTNGNVVNTATNGLTVSVSVVGTTATVSFTGATLTEAQFQTLVDGMAYANASDDPTTAGNRVVTITGIADSGGTANGGSDTAAPNITSTVSLTAVNDAPGIANLNGDSASEIIAGPSAQDVTDLNDVTVTNVDSADYNGGSLTLSQLSGTANGNWGVDGTTVTSGGDGTIAAGETISVGGTAIGTVHATNDGQGGSTLQIDFDTANATSANIQTLIRALTFEGPSGIGARAFTLTLNDGDGTANGGDEDTAATFTLTVTPNPPVISNVDGDSFTFTEGDSATLIDVSSNATLTDADSANFDGGNLTATFQSGGQAAEDLLTFDTSGTVSLAGTTAGSNVSVGGTIVGTLGNNIAAGNDLVVNFNTDATPARVQDLLRAIQYDNTGGDNPTDGDRVVRVTIVDAGTDPASGSADITINVDPVNDNPTGATLPTDVTVTEDTASDVDLSAANFTDDDSASITVTLTIDDGTFSSPASGAAVGAGVTATLVNATTITLVGDADDIDTYLDTASRIQYTGSSNTNGNDAATITVTANDGDGSGNVAIGTVNIDITAVNDDPTGATLPTDVTVTEDTASNVDLSTANFGDVDSASITVTLTIDDGTFSTPADGAGVGAGVTETLVNATTITLVGAPDDIDTYLDTASRIQYTGSADTNGDNAATLTVTANDGDGSGDVAIGTVNIDITAVNDDPTGATLPTDVTVIEDTASDVDLSAANFGDVDSASITVTLSIDAGTFSTPADGAGVGGGVTATLVNATTITLAGAPDDIDTYLDTASRIQYTTAADVDTADAATITVTANDGDGSGDVAIGTVSVDVTGVNDLPTSSGGSIATAEDTSKAFAESNFNFSDVDTGDTLQSVRIDTLPSTGTLKLSGVAVTAGDVIAVADIGNLTYSPPSNQSGSTSFTYTVNDGTGFATSTATMNVSVSARNDAPNNISLSNSSVKETVPGAVIGTVSATDVDDNVLTYTVSDSRFIIDANNQLKLKAGETLDFETESTVTVTLTATDDEGASDSDDFTITVIDVNEITGGNDPDTLDGGDDDDFVLALGGNDRVNTGNGRDTIDGGDGNDDINGGGDDDFLKGGTGNDTVDGGSGNDLVYAGLGDLGNDTVLGSGGFDSLGGGAGDDSINGGDNDDLLWGRFGSDTVDGGTGDDMLYNGEGSDTVIGGSGDDTLWAGNDDDLLSGGDGDDVFIFGANSGNDTITDFEVANDALDLQYSGAGFGALADVQAAASDVTQNGQDGLLIDLGNGQSVFLVGLDTGDLASMTITI</sequence>
<dbReference type="Pfam" id="PF14252">
    <property type="entry name" value="DUF4347"/>
    <property type="match status" value="1"/>
</dbReference>
<accession>A0ABV8UCJ6</accession>
<feature type="region of interest" description="Disordered" evidence="1">
    <location>
        <begin position="2220"/>
        <end position="2258"/>
    </location>
</feature>
<dbReference type="Gene3D" id="2.60.40.60">
    <property type="entry name" value="Cadherins"/>
    <property type="match status" value="1"/>
</dbReference>
<dbReference type="InterPro" id="IPR025592">
    <property type="entry name" value="DUF4347"/>
</dbReference>
<reference evidence="4" key="1">
    <citation type="journal article" date="2019" name="Int. J. Syst. Evol. Microbiol.">
        <title>The Global Catalogue of Microorganisms (GCM) 10K type strain sequencing project: providing services to taxonomists for standard genome sequencing and annotation.</title>
        <authorList>
            <consortium name="The Broad Institute Genomics Platform"/>
            <consortium name="The Broad Institute Genome Sequencing Center for Infectious Disease"/>
            <person name="Wu L."/>
            <person name="Ma J."/>
        </authorList>
    </citation>
    <scope>NUCLEOTIDE SEQUENCE [LARGE SCALE GENOMIC DNA]</scope>
    <source>
        <strain evidence="4">CGMCC 1.15304</strain>
    </source>
</reference>
<gene>
    <name evidence="3" type="ORF">ACFO5Q_12305</name>
</gene>
<dbReference type="Pfam" id="PF17963">
    <property type="entry name" value="Big_9"/>
    <property type="match status" value="1"/>
</dbReference>
<dbReference type="InterPro" id="IPR018511">
    <property type="entry name" value="Hemolysin-typ_Ca-bd_CS"/>
</dbReference>
<dbReference type="Proteomes" id="UP001595776">
    <property type="component" value="Unassembled WGS sequence"/>
</dbReference>
<dbReference type="Gene3D" id="2.150.10.10">
    <property type="entry name" value="Serralysin-like metalloprotease, C-terminal"/>
    <property type="match status" value="1"/>
</dbReference>
<proteinExistence type="predicted"/>
<organism evidence="3 4">
    <name type="scientific">Kordiimonas lipolytica</name>
    <dbReference type="NCBI Taxonomy" id="1662421"/>
    <lineage>
        <taxon>Bacteria</taxon>
        <taxon>Pseudomonadati</taxon>
        <taxon>Pseudomonadota</taxon>
        <taxon>Alphaproteobacteria</taxon>
        <taxon>Kordiimonadales</taxon>
        <taxon>Kordiimonadaceae</taxon>
        <taxon>Kordiimonas</taxon>
    </lineage>
</organism>
<dbReference type="SMART" id="SM00112">
    <property type="entry name" value="CA"/>
    <property type="match status" value="1"/>
</dbReference>
<dbReference type="PRINTS" id="PR00313">
    <property type="entry name" value="CABNDNGRPT"/>
</dbReference>
<dbReference type="InterPro" id="IPR001343">
    <property type="entry name" value="Hemolysn_Ca-bd"/>
</dbReference>
<evidence type="ECO:0000256" key="1">
    <source>
        <dbReference type="SAM" id="MobiDB-lite"/>
    </source>
</evidence>
<evidence type="ECO:0000259" key="2">
    <source>
        <dbReference type="PROSITE" id="PS50268"/>
    </source>
</evidence>
<protein>
    <submittedName>
        <fullName evidence="3">DUF4347 domain-containing protein</fullName>
    </submittedName>
</protein>
<dbReference type="InterPro" id="IPR002126">
    <property type="entry name" value="Cadherin-like_dom"/>
</dbReference>
<dbReference type="PROSITE" id="PS50268">
    <property type="entry name" value="CADHERIN_2"/>
    <property type="match status" value="1"/>
</dbReference>
<dbReference type="PROSITE" id="PS00330">
    <property type="entry name" value="HEMOLYSIN_CALCIUM"/>
    <property type="match status" value="1"/>
</dbReference>
<dbReference type="Pfam" id="PF00353">
    <property type="entry name" value="HemolysinCabind"/>
    <property type="match status" value="4"/>
</dbReference>
<comment type="caution">
    <text evidence="3">The sequence shown here is derived from an EMBL/GenBank/DDBJ whole genome shotgun (WGS) entry which is preliminary data.</text>
</comment>
<name>A0ABV8UCJ6_9PROT</name>
<dbReference type="SUPFAM" id="SSF51120">
    <property type="entry name" value="beta-Roll"/>
    <property type="match status" value="1"/>
</dbReference>
<evidence type="ECO:0000313" key="3">
    <source>
        <dbReference type="EMBL" id="MFC4348627.1"/>
    </source>
</evidence>
<dbReference type="EMBL" id="JBHSCR010000013">
    <property type="protein sequence ID" value="MFC4348627.1"/>
    <property type="molecule type" value="Genomic_DNA"/>
</dbReference>
<dbReference type="InterPro" id="IPR011049">
    <property type="entry name" value="Serralysin-like_metalloprot_C"/>
</dbReference>
<feature type="domain" description="Cadherin" evidence="2">
    <location>
        <begin position="2110"/>
        <end position="2200"/>
    </location>
</feature>
<evidence type="ECO:0000313" key="4">
    <source>
        <dbReference type="Proteomes" id="UP001595776"/>
    </source>
</evidence>
<dbReference type="RefSeq" id="WP_068149041.1">
    <property type="nucleotide sequence ID" value="NZ_JBHSCR010000013.1"/>
</dbReference>
<dbReference type="CDD" id="cd11304">
    <property type="entry name" value="Cadherin_repeat"/>
    <property type="match status" value="1"/>
</dbReference>
<dbReference type="SUPFAM" id="SSF49313">
    <property type="entry name" value="Cadherin-like"/>
    <property type="match status" value="1"/>
</dbReference>
<dbReference type="InterPro" id="IPR015919">
    <property type="entry name" value="Cadherin-like_sf"/>
</dbReference>
<keyword evidence="4" id="KW-1185">Reference proteome</keyword>